<evidence type="ECO:0000313" key="3">
    <source>
        <dbReference type="Proteomes" id="UP001501598"/>
    </source>
</evidence>
<proteinExistence type="predicted"/>
<keyword evidence="3" id="KW-1185">Reference proteome</keyword>
<feature type="compositionally biased region" description="Polar residues" evidence="1">
    <location>
        <begin position="140"/>
        <end position="149"/>
    </location>
</feature>
<sequence>MVEGYSHELSSCGFWPGGGEEGAFYAYAYPAPDGFDAYPVEPAGASYNPDLQQFLLPYEVVRQSADPDQAVRDFLRTTYEAAANLAHWDRDGLEDDPSRWSSAQVLPCAGHREAGERHGATRHDGAGFRRGPVLGRATNVGRSGTLRGS</sequence>
<organism evidence="2 3">
    <name type="scientific">Pseudonocardia xishanensis</name>
    <dbReference type="NCBI Taxonomy" id="630995"/>
    <lineage>
        <taxon>Bacteria</taxon>
        <taxon>Bacillati</taxon>
        <taxon>Actinomycetota</taxon>
        <taxon>Actinomycetes</taxon>
        <taxon>Pseudonocardiales</taxon>
        <taxon>Pseudonocardiaceae</taxon>
        <taxon>Pseudonocardia</taxon>
    </lineage>
</organism>
<gene>
    <name evidence="2" type="ORF">GCM10023175_40610</name>
</gene>
<name>A0ABP8RW26_9PSEU</name>
<feature type="region of interest" description="Disordered" evidence="1">
    <location>
        <begin position="113"/>
        <end position="149"/>
    </location>
</feature>
<dbReference type="InterPro" id="IPR046038">
    <property type="entry name" value="DUF5996"/>
</dbReference>
<evidence type="ECO:0000313" key="2">
    <source>
        <dbReference type="EMBL" id="GAA4550439.1"/>
    </source>
</evidence>
<dbReference type="Pfam" id="PF19459">
    <property type="entry name" value="DUF5996"/>
    <property type="match status" value="1"/>
</dbReference>
<feature type="compositionally biased region" description="Basic and acidic residues" evidence="1">
    <location>
        <begin position="113"/>
        <end position="127"/>
    </location>
</feature>
<accession>A0ABP8RW26</accession>
<dbReference type="EMBL" id="BAABGT010000056">
    <property type="protein sequence ID" value="GAA4550439.1"/>
    <property type="molecule type" value="Genomic_DNA"/>
</dbReference>
<dbReference type="Proteomes" id="UP001501598">
    <property type="component" value="Unassembled WGS sequence"/>
</dbReference>
<reference evidence="3" key="1">
    <citation type="journal article" date="2019" name="Int. J. Syst. Evol. Microbiol.">
        <title>The Global Catalogue of Microorganisms (GCM) 10K type strain sequencing project: providing services to taxonomists for standard genome sequencing and annotation.</title>
        <authorList>
            <consortium name="The Broad Institute Genomics Platform"/>
            <consortium name="The Broad Institute Genome Sequencing Center for Infectious Disease"/>
            <person name="Wu L."/>
            <person name="Ma J."/>
        </authorList>
    </citation>
    <scope>NUCLEOTIDE SEQUENCE [LARGE SCALE GENOMIC DNA]</scope>
    <source>
        <strain evidence="3">JCM 17906</strain>
    </source>
</reference>
<evidence type="ECO:0000256" key="1">
    <source>
        <dbReference type="SAM" id="MobiDB-lite"/>
    </source>
</evidence>
<comment type="caution">
    <text evidence="2">The sequence shown here is derived from an EMBL/GenBank/DDBJ whole genome shotgun (WGS) entry which is preliminary data.</text>
</comment>
<protein>
    <submittedName>
        <fullName evidence="2">Uncharacterized protein</fullName>
    </submittedName>
</protein>